<gene>
    <name evidence="2" type="ORF">B6F84_02670</name>
</gene>
<evidence type="ECO:0000256" key="1">
    <source>
        <dbReference type="NCBIfam" id="TIGR01487"/>
    </source>
</evidence>
<dbReference type="GO" id="GO:0005829">
    <property type="term" value="C:cytosol"/>
    <property type="evidence" value="ECO:0007669"/>
    <property type="project" value="TreeGrafter"/>
</dbReference>
<dbReference type="STRING" id="282676.B6F84_02670"/>
<evidence type="ECO:0000313" key="3">
    <source>
        <dbReference type="Proteomes" id="UP000193404"/>
    </source>
</evidence>
<name>A0A1W6JXQ9_9CREN</name>
<accession>A0A1W6JXQ9</accession>
<keyword evidence="3" id="KW-1185">Reference proteome</keyword>
<reference evidence="2 3" key="1">
    <citation type="submission" date="2017-03" db="EMBL/GenBank/DDBJ databases">
        <title>Sulfur activation and transportation mechanism of thermophilic Archaea Acidianus manzaensis YN-25.</title>
        <authorList>
            <person name="Ma Y."/>
            <person name="Yang Y."/>
            <person name="Xia J."/>
        </authorList>
    </citation>
    <scope>NUCLEOTIDE SEQUENCE [LARGE SCALE GENOMIC DNA]</scope>
    <source>
        <strain evidence="2 3">YN-25</strain>
    </source>
</reference>
<dbReference type="Gene3D" id="3.40.50.1000">
    <property type="entry name" value="HAD superfamily/HAD-like"/>
    <property type="match status" value="1"/>
</dbReference>
<dbReference type="OrthoDB" id="120822at2157"/>
<dbReference type="Pfam" id="PF08282">
    <property type="entry name" value="Hydrolase_3"/>
    <property type="match status" value="1"/>
</dbReference>
<dbReference type="NCBIfam" id="TIGR01487">
    <property type="entry name" value="Pglycolate_arch"/>
    <property type="match status" value="1"/>
</dbReference>
<dbReference type="PANTHER" id="PTHR10000:SF8">
    <property type="entry name" value="HAD SUPERFAMILY HYDROLASE-LIKE, TYPE 3"/>
    <property type="match status" value="1"/>
</dbReference>
<evidence type="ECO:0000313" key="2">
    <source>
        <dbReference type="EMBL" id="ARM75039.1"/>
    </source>
</evidence>
<organism evidence="2 3">
    <name type="scientific">Acidianus manzaensis</name>
    <dbReference type="NCBI Taxonomy" id="282676"/>
    <lineage>
        <taxon>Archaea</taxon>
        <taxon>Thermoproteota</taxon>
        <taxon>Thermoprotei</taxon>
        <taxon>Sulfolobales</taxon>
        <taxon>Sulfolobaceae</taxon>
        <taxon>Acidianus</taxon>
    </lineage>
</organism>
<dbReference type="NCBIfam" id="TIGR01482">
    <property type="entry name" value="SPP-subfamily"/>
    <property type="match status" value="1"/>
</dbReference>
<dbReference type="GO" id="GO:0000287">
    <property type="term" value="F:magnesium ion binding"/>
    <property type="evidence" value="ECO:0007669"/>
    <property type="project" value="TreeGrafter"/>
</dbReference>
<dbReference type="AlphaFoldDB" id="A0A1W6JXQ9"/>
<protein>
    <recommendedName>
        <fullName evidence="1">Phosphoglycolate phosphatase</fullName>
        <ecNumber evidence="1">3.1.3.18</ecNumber>
    </recommendedName>
</protein>
<dbReference type="InterPro" id="IPR023214">
    <property type="entry name" value="HAD_sf"/>
</dbReference>
<dbReference type="InterPro" id="IPR036412">
    <property type="entry name" value="HAD-like_sf"/>
</dbReference>
<dbReference type="Proteomes" id="UP000193404">
    <property type="component" value="Chromosome"/>
</dbReference>
<dbReference type="EC" id="3.1.3.18" evidence="1"/>
<dbReference type="KEGG" id="aman:B6F84_02670"/>
<dbReference type="PANTHER" id="PTHR10000">
    <property type="entry name" value="PHOSPHOSERINE PHOSPHATASE"/>
    <property type="match status" value="1"/>
</dbReference>
<dbReference type="GO" id="GO:0008967">
    <property type="term" value="F:phosphoglycolate phosphatase activity"/>
    <property type="evidence" value="ECO:0007669"/>
    <property type="project" value="UniProtKB-UniRule"/>
</dbReference>
<sequence length="223" mass="25576">MFLVASDYDRTLASEENGFILSKDVAEKVNNFVKKYPFVVVTGREKRFINILAKGLKPTAWILENGSFALMDDKEYYFVENDWFNLRENIIRKLDEMGIKYSVGKVIIYLDNAVHLKNKIFLENASIEWNRSDGMIMPTYINKGFGLKKFLQLINFKGKTIGIGDSENDINLFKNVDYKVAVHNALKEIKDIADLVLDEDNGKGVSKLLDMILTGEIYKVIKI</sequence>
<dbReference type="Gene3D" id="3.90.1070.10">
    <property type="match status" value="1"/>
</dbReference>
<dbReference type="EMBL" id="CP020477">
    <property type="protein sequence ID" value="ARM75039.1"/>
    <property type="molecule type" value="Genomic_DNA"/>
</dbReference>
<dbReference type="SUPFAM" id="SSF56784">
    <property type="entry name" value="HAD-like"/>
    <property type="match status" value="1"/>
</dbReference>
<proteinExistence type="predicted"/>